<evidence type="ECO:0000313" key="13">
    <source>
        <dbReference type="Proteomes" id="UP001152797"/>
    </source>
</evidence>
<comment type="subcellular location">
    <subcellularLocation>
        <location evidence="2">Nucleus</location>
    </subcellularLocation>
</comment>
<gene>
    <name evidence="11" type="ORF">C1SCF055_LOCUS10772</name>
</gene>
<comment type="cofactor">
    <cofactor evidence="1">
        <name>Mg(2+)</name>
        <dbReference type="ChEBI" id="CHEBI:18420"/>
    </cofactor>
</comment>
<sequence>MATKAGLEIGPSTIFDARPSLVEPTVMHLGRILEEHSKVLQTNGQMELEVRLGVLRPFHAKSFQRVDLPCSSEALLIPKCKDFQYRFEPGLPPEIYAPLMKKLDALRKEQQMECSVTNEQTLDITYEVPNVQKHTGRSSLRVSHQKVLENEEKRWKVKGPAVLKNRFEVLDLFSGRSVPTKGPSIDLRVALSAEVAVKDMPRSNTHKLLLKREKHRRSYDFRAWRIDFTVVQSMHGDQLEKHLSYEVELELNAQILRKNLEAKMSNKPHQLWELLTDFLNAGRDLAVLASEPCPLPVPPSLPQLPPDEGRPAYQRELPGMPEPLIGHYLYRLAEGGWKHGKRKAEHAEQAADAAADAAAEPAEKRLLNHSGKAWRQMNSKGRGRGHQSFTADEVLEAGDDDGDYEGDETYHEDIETCLAFAIGDKSTVSKNDLAEQNAKVLKAFATQNTFHVSENADMTLNANAIENASVPQNAFLTEYADLAQYDGLTQYANSSQNDMSRALQPNLNESNAVTAQMPVPPAGSPPFEAGSNVTKNASAHGVCFASFIALCTKWGSAARSRELFASVCRERDKALHDREQRAALRPPPGYPGQAASSPGSSPSPKSVDWNLVGEQASSTGADGSSRTAKIVRDREPRFWAYGVLIKPTIDLPDFPLLADEDQDVLQPLPCDMTLCGPETPFEGYSYAQVASSPEASAFCQQILQAALENQPLVPELYRLSFYLFGRCKLLHSADHLDFDPAALVDHDQPHDFGGMNPDDYFDMMADLDMWRQEAASIQAAIDSGEIVLPQQDEGLMCEDANYLFDHPEQFIVRKATNKKSKKFESWQNNLDGEDWLRQRVLTGKYKKVSNKSLGIRESARVNSCDLRAKMSFLLLTPFLKKFYNHPIPEVPETMLIFVDMQQLHRRKGRETRSKSLNQASEEESMLTQAQPADAFLTGKAASSEISLKNLDESDRQKFQDSMKREWDSWMKFGAVEVLTKGQIKDLPDDTQIVGTRWVHTDKNSKPRLLAKYLSKKTGKSDAQIKKEFPFQAKSRLVVQGCQEDPQAIRSDSPTASAHMTSFEHVVPSTARRTLVAHGGSEGKVYQDSISAMEKEIYLKVSHREFRFCGKNVKQHSDGTIELDQFDAIESVDYMPLTKDRRSCINAPLTTEEITSFRGLIGQLGWITRQTRPDLMVNVSVAAQSVSKPRIKDVVNLNKCVKMLKDTADSTWRFVPHPDMKLDDLVVCVFADSSFANIEGMKSQCGYVVSLTLPSIRSGSPTPLFVVETYSGSVKRVCRSTLAAEANGFLTGAEAGEYVRALLLELQHPDVSFNDLEREYVKKKIICITDARSLESTLNKDAGQPGDKRVRILVAQIREMIGENNYGDDDMVFAEWCDTSQQLADVLTKTGCEREPLLNALYKGVWQL</sequence>
<dbReference type="EMBL" id="CAMXCT010000779">
    <property type="protein sequence ID" value="CAI3983132.1"/>
    <property type="molecule type" value="Genomic_DNA"/>
</dbReference>
<evidence type="ECO:0000256" key="5">
    <source>
        <dbReference type="ARBA" id="ARBA00022801"/>
    </source>
</evidence>
<proteinExistence type="inferred from homology"/>
<dbReference type="CDD" id="cd07470">
    <property type="entry name" value="CYTH-like_mRNA_RTPase"/>
    <property type="match status" value="1"/>
</dbReference>
<feature type="region of interest" description="Disordered" evidence="9">
    <location>
        <begin position="579"/>
        <end position="609"/>
    </location>
</feature>
<evidence type="ECO:0000256" key="4">
    <source>
        <dbReference type="ARBA" id="ARBA00022664"/>
    </source>
</evidence>
<dbReference type="Pfam" id="PF02940">
    <property type="entry name" value="mRNA_triPase"/>
    <property type="match status" value="1"/>
</dbReference>
<evidence type="ECO:0000256" key="7">
    <source>
        <dbReference type="ARBA" id="ARBA00035028"/>
    </source>
</evidence>
<name>A0A9P1C0E6_9DINO</name>
<evidence type="ECO:0000259" key="10">
    <source>
        <dbReference type="Pfam" id="PF02940"/>
    </source>
</evidence>
<dbReference type="GO" id="GO:0140818">
    <property type="term" value="F:mRNA 5'-triphosphate monophosphatase activity"/>
    <property type="evidence" value="ECO:0007669"/>
    <property type="project" value="UniProtKB-EC"/>
</dbReference>
<keyword evidence="13" id="KW-1185">Reference proteome</keyword>
<dbReference type="InterPro" id="IPR004206">
    <property type="entry name" value="mRNA_triPase_Cet1"/>
</dbReference>
<organism evidence="11">
    <name type="scientific">Cladocopium goreaui</name>
    <dbReference type="NCBI Taxonomy" id="2562237"/>
    <lineage>
        <taxon>Eukaryota</taxon>
        <taxon>Sar</taxon>
        <taxon>Alveolata</taxon>
        <taxon>Dinophyceae</taxon>
        <taxon>Suessiales</taxon>
        <taxon>Symbiodiniaceae</taxon>
        <taxon>Cladocopium</taxon>
    </lineage>
</organism>
<comment type="catalytic activity">
    <reaction evidence="8">
        <text>a 5'-end triphospho-ribonucleoside in mRNA + H2O = a 5'-end diphospho-ribonucleoside in mRNA + phosphate + H(+)</text>
        <dbReference type="Rhea" id="RHEA:67004"/>
        <dbReference type="Rhea" id="RHEA-COMP:17164"/>
        <dbReference type="Rhea" id="RHEA-COMP:17165"/>
        <dbReference type="ChEBI" id="CHEBI:15377"/>
        <dbReference type="ChEBI" id="CHEBI:15378"/>
        <dbReference type="ChEBI" id="CHEBI:43474"/>
        <dbReference type="ChEBI" id="CHEBI:167616"/>
        <dbReference type="ChEBI" id="CHEBI:167618"/>
        <dbReference type="EC" id="3.6.1.74"/>
    </reaction>
    <physiologicalReaction direction="left-to-right" evidence="8">
        <dbReference type="Rhea" id="RHEA:67005"/>
    </physiologicalReaction>
</comment>
<reference evidence="11" key="1">
    <citation type="submission" date="2022-10" db="EMBL/GenBank/DDBJ databases">
        <authorList>
            <person name="Chen Y."/>
            <person name="Dougan E. K."/>
            <person name="Chan C."/>
            <person name="Rhodes N."/>
            <person name="Thang M."/>
        </authorList>
    </citation>
    <scope>NUCLEOTIDE SEQUENCE</scope>
</reference>
<dbReference type="InterPro" id="IPR033469">
    <property type="entry name" value="CYTH-like_dom_sf"/>
</dbReference>
<reference evidence="12 13" key="2">
    <citation type="submission" date="2024-05" db="EMBL/GenBank/DDBJ databases">
        <authorList>
            <person name="Chen Y."/>
            <person name="Shah S."/>
            <person name="Dougan E. K."/>
            <person name="Thang M."/>
            <person name="Chan C."/>
        </authorList>
    </citation>
    <scope>NUCLEOTIDE SEQUENCE [LARGE SCALE GENOMIC DNA]</scope>
</reference>
<comment type="similarity">
    <text evidence="3">Belongs to the fungal TPase family.</text>
</comment>
<evidence type="ECO:0000313" key="12">
    <source>
        <dbReference type="EMBL" id="CAL4770444.1"/>
    </source>
</evidence>
<dbReference type="Gene3D" id="3.20.100.10">
    <property type="entry name" value="mRNA triphosphatase Cet1-like"/>
    <property type="match status" value="1"/>
</dbReference>
<keyword evidence="4" id="KW-0507">mRNA processing</keyword>
<evidence type="ECO:0000256" key="3">
    <source>
        <dbReference type="ARBA" id="ARBA00006345"/>
    </source>
</evidence>
<dbReference type="GO" id="GO:0005634">
    <property type="term" value="C:nucleus"/>
    <property type="evidence" value="ECO:0007669"/>
    <property type="project" value="UniProtKB-SubCell"/>
</dbReference>
<dbReference type="OrthoDB" id="200924at2759"/>
<protein>
    <recommendedName>
        <fullName evidence="7">mRNA 5'-phosphatase</fullName>
        <ecNumber evidence="7">3.6.1.74</ecNumber>
    </recommendedName>
</protein>
<feature type="non-terminal residue" evidence="11">
    <location>
        <position position="1"/>
    </location>
</feature>
<evidence type="ECO:0000256" key="8">
    <source>
        <dbReference type="ARBA" id="ARBA00047740"/>
    </source>
</evidence>
<dbReference type="EMBL" id="CAMXCT020000779">
    <property type="protein sequence ID" value="CAL1136507.1"/>
    <property type="molecule type" value="Genomic_DNA"/>
</dbReference>
<evidence type="ECO:0000313" key="11">
    <source>
        <dbReference type="EMBL" id="CAI3983132.1"/>
    </source>
</evidence>
<feature type="domain" description="mRNA triphosphatase Cet1-like" evidence="10">
    <location>
        <begin position="42"/>
        <end position="251"/>
    </location>
</feature>
<evidence type="ECO:0000256" key="6">
    <source>
        <dbReference type="ARBA" id="ARBA00023242"/>
    </source>
</evidence>
<accession>A0A9P1C0E6</accession>
<dbReference type="EMBL" id="CAMXCT030000779">
    <property type="protein sequence ID" value="CAL4770444.1"/>
    <property type="molecule type" value="Genomic_DNA"/>
</dbReference>
<dbReference type="InterPro" id="IPR040343">
    <property type="entry name" value="Cet1/Ctl1"/>
</dbReference>
<dbReference type="GO" id="GO:0004651">
    <property type="term" value="F:polynucleotide 5'-phosphatase activity"/>
    <property type="evidence" value="ECO:0007669"/>
    <property type="project" value="InterPro"/>
</dbReference>
<keyword evidence="6" id="KW-0539">Nucleus</keyword>
<comment type="caution">
    <text evidence="11">The sequence shown here is derived from an EMBL/GenBank/DDBJ whole genome shotgun (WGS) entry which is preliminary data.</text>
</comment>
<dbReference type="InterPro" id="IPR037009">
    <property type="entry name" value="mRNA_triPase_Cet1_sf"/>
</dbReference>
<dbReference type="GO" id="GO:0006397">
    <property type="term" value="P:mRNA processing"/>
    <property type="evidence" value="ECO:0007669"/>
    <property type="project" value="UniProtKB-KW"/>
</dbReference>
<dbReference type="Proteomes" id="UP001152797">
    <property type="component" value="Unassembled WGS sequence"/>
</dbReference>
<dbReference type="EC" id="3.6.1.74" evidence="7"/>
<feature type="compositionally biased region" description="Low complexity" evidence="9">
    <location>
        <begin position="591"/>
        <end position="606"/>
    </location>
</feature>
<dbReference type="PANTHER" id="PTHR28118:SF1">
    <property type="entry name" value="POLYNUCLEOTIDE 5'-TRIPHOSPHATASE CTL1-RELATED"/>
    <property type="match status" value="1"/>
</dbReference>
<dbReference type="SUPFAM" id="SSF55154">
    <property type="entry name" value="CYTH-like phosphatases"/>
    <property type="match status" value="1"/>
</dbReference>
<dbReference type="PANTHER" id="PTHR28118">
    <property type="entry name" value="POLYNUCLEOTIDE 5'-TRIPHOSPHATASE-RELATED"/>
    <property type="match status" value="1"/>
</dbReference>
<evidence type="ECO:0000256" key="2">
    <source>
        <dbReference type="ARBA" id="ARBA00004123"/>
    </source>
</evidence>
<evidence type="ECO:0000256" key="1">
    <source>
        <dbReference type="ARBA" id="ARBA00001946"/>
    </source>
</evidence>
<keyword evidence="5" id="KW-0378">Hydrolase</keyword>
<evidence type="ECO:0000256" key="9">
    <source>
        <dbReference type="SAM" id="MobiDB-lite"/>
    </source>
</evidence>